<organism evidence="1 2">
    <name type="scientific">Pseudogulbenkiania ferrooxidans 2002</name>
    <dbReference type="NCBI Taxonomy" id="279714"/>
    <lineage>
        <taxon>Bacteria</taxon>
        <taxon>Pseudomonadati</taxon>
        <taxon>Pseudomonadota</taxon>
        <taxon>Betaproteobacteria</taxon>
        <taxon>Neisseriales</taxon>
        <taxon>Chromobacteriaceae</taxon>
        <taxon>Pseudogulbenkiania</taxon>
    </lineage>
</organism>
<name>B9Z390_9NEIS</name>
<reference evidence="1 2" key="1">
    <citation type="submission" date="2009-02" db="EMBL/GenBank/DDBJ databases">
        <title>Sequencing of the draft genome and assembly of Lutiella nitroferrum 2002.</title>
        <authorList>
            <consortium name="US DOE Joint Genome Institute (JGI-PGF)"/>
            <person name="Lucas S."/>
            <person name="Copeland A."/>
            <person name="Lapidus A."/>
            <person name="Glavina del Rio T."/>
            <person name="Tice H."/>
            <person name="Bruce D."/>
            <person name="Goodwin L."/>
            <person name="Pitluck S."/>
            <person name="Larimer F."/>
            <person name="Land M.L."/>
            <person name="Hauser L."/>
            <person name="Coates J.D."/>
        </authorList>
    </citation>
    <scope>NUCLEOTIDE SEQUENCE [LARGE SCALE GENOMIC DNA]</scope>
    <source>
        <strain evidence="1 2">2002</strain>
    </source>
</reference>
<sequence length="45" mass="5025">MAMDRSMAMHTALTHREKPVRIIPAAFAPIAPANRGESFKLGERF</sequence>
<protein>
    <submittedName>
        <fullName evidence="1">Uncharacterized protein</fullName>
    </submittedName>
</protein>
<keyword evidence="2" id="KW-1185">Reference proteome</keyword>
<comment type="caution">
    <text evidence="1">The sequence shown here is derived from an EMBL/GenBank/DDBJ whole genome shotgun (WGS) entry which is preliminary data.</text>
</comment>
<dbReference type="AlphaFoldDB" id="B9Z390"/>
<evidence type="ECO:0000313" key="1">
    <source>
        <dbReference type="EMBL" id="EEG09043.1"/>
    </source>
</evidence>
<dbReference type="Proteomes" id="UP000003165">
    <property type="component" value="Unassembled WGS sequence"/>
</dbReference>
<gene>
    <name evidence="1" type="ORF">FuraDRAFT_1803</name>
</gene>
<proteinExistence type="predicted"/>
<evidence type="ECO:0000313" key="2">
    <source>
        <dbReference type="Proteomes" id="UP000003165"/>
    </source>
</evidence>
<accession>B9Z390</accession>
<dbReference type="EMBL" id="ACIS01000004">
    <property type="protein sequence ID" value="EEG09043.1"/>
    <property type="molecule type" value="Genomic_DNA"/>
</dbReference>